<keyword evidence="3" id="KW-1185">Reference proteome</keyword>
<evidence type="ECO:0000313" key="2">
    <source>
        <dbReference type="EMBL" id="MTV49125.1"/>
    </source>
</evidence>
<evidence type="ECO:0000256" key="1">
    <source>
        <dbReference type="SAM" id="MobiDB-lite"/>
    </source>
</evidence>
<evidence type="ECO:0000313" key="3">
    <source>
        <dbReference type="Proteomes" id="UP000430670"/>
    </source>
</evidence>
<dbReference type="RefSeq" id="WP_155476225.1">
    <property type="nucleotide sequence ID" value="NZ_WNKU01000008.1"/>
</dbReference>
<feature type="compositionally biased region" description="Basic and acidic residues" evidence="1">
    <location>
        <begin position="49"/>
        <end position="58"/>
    </location>
</feature>
<name>A0A6I3SK29_HELMO</name>
<sequence length="58" mass="6672">MKDEEKPLTSDDDRREFMESAAQLPKAHIDMVVRSNMGVLPTPLYPAVPDEKRERDTD</sequence>
<dbReference type="AlphaFoldDB" id="A0A6I3SK29"/>
<organism evidence="2 3">
    <name type="scientific">Heliobacterium mobile</name>
    <name type="common">Heliobacillus mobilis</name>
    <dbReference type="NCBI Taxonomy" id="28064"/>
    <lineage>
        <taxon>Bacteria</taxon>
        <taxon>Bacillati</taxon>
        <taxon>Bacillota</taxon>
        <taxon>Clostridia</taxon>
        <taxon>Eubacteriales</taxon>
        <taxon>Heliobacteriaceae</taxon>
        <taxon>Heliobacterium</taxon>
    </lineage>
</organism>
<dbReference type="EMBL" id="WNKU01000008">
    <property type="protein sequence ID" value="MTV49125.1"/>
    <property type="molecule type" value="Genomic_DNA"/>
</dbReference>
<gene>
    <name evidence="2" type="ORF">GJ688_09045</name>
</gene>
<proteinExistence type="predicted"/>
<reference evidence="2 3" key="1">
    <citation type="submission" date="2019-11" db="EMBL/GenBank/DDBJ databases">
        <title>Whole-genome sequence of a the green, strictly anaerobic photosynthetic bacterium Heliobacillus mobilis DSM 6151.</title>
        <authorList>
            <person name="Kyndt J.A."/>
            <person name="Meyer T.E."/>
        </authorList>
    </citation>
    <scope>NUCLEOTIDE SEQUENCE [LARGE SCALE GENOMIC DNA]</scope>
    <source>
        <strain evidence="2 3">DSM 6151</strain>
    </source>
</reference>
<protein>
    <submittedName>
        <fullName evidence="2">Uncharacterized protein</fullName>
    </submittedName>
</protein>
<accession>A0A6I3SK29</accession>
<comment type="caution">
    <text evidence="2">The sequence shown here is derived from an EMBL/GenBank/DDBJ whole genome shotgun (WGS) entry which is preliminary data.</text>
</comment>
<feature type="region of interest" description="Disordered" evidence="1">
    <location>
        <begin position="39"/>
        <end position="58"/>
    </location>
</feature>
<dbReference type="Proteomes" id="UP000430670">
    <property type="component" value="Unassembled WGS sequence"/>
</dbReference>